<accession>A0A6N9YKN5</accession>
<keyword evidence="2" id="KW-1185">Reference proteome</keyword>
<dbReference type="Proteomes" id="UP000469185">
    <property type="component" value="Unassembled WGS sequence"/>
</dbReference>
<dbReference type="AlphaFoldDB" id="A0A6N9YKN5"/>
<name>A0A6N9YKN5_9ACTN</name>
<evidence type="ECO:0000313" key="2">
    <source>
        <dbReference type="Proteomes" id="UP000469185"/>
    </source>
</evidence>
<dbReference type="EMBL" id="JAAGOB010000004">
    <property type="protein sequence ID" value="NED95553.1"/>
    <property type="molecule type" value="Genomic_DNA"/>
</dbReference>
<comment type="caution">
    <text evidence="1">The sequence shown here is derived from an EMBL/GenBank/DDBJ whole genome shotgun (WGS) entry which is preliminary data.</text>
</comment>
<evidence type="ECO:0000313" key="1">
    <source>
        <dbReference type="EMBL" id="NED95553.1"/>
    </source>
</evidence>
<organism evidence="1 2">
    <name type="scientific">Phytoactinopolyspora alkaliphila</name>
    <dbReference type="NCBI Taxonomy" id="1783498"/>
    <lineage>
        <taxon>Bacteria</taxon>
        <taxon>Bacillati</taxon>
        <taxon>Actinomycetota</taxon>
        <taxon>Actinomycetes</taxon>
        <taxon>Jiangellales</taxon>
        <taxon>Jiangellaceae</taxon>
        <taxon>Phytoactinopolyspora</taxon>
    </lineage>
</organism>
<gene>
    <name evidence="1" type="ORF">G1H11_09525</name>
</gene>
<reference evidence="1 2" key="1">
    <citation type="submission" date="2020-02" db="EMBL/GenBank/DDBJ databases">
        <authorList>
            <person name="Li X.-J."/>
            <person name="Feng X.-M."/>
        </authorList>
    </citation>
    <scope>NUCLEOTIDE SEQUENCE [LARGE SCALE GENOMIC DNA]</scope>
    <source>
        <strain evidence="1 2">CGMCC 4.7225</strain>
    </source>
</reference>
<evidence type="ECO:0008006" key="3">
    <source>
        <dbReference type="Google" id="ProtNLM"/>
    </source>
</evidence>
<sequence>MRYPDVERLAADQHGVISRRQLYALGLTRWQVKAQLLARRWRKHGRQSIATHTGDLSPPALWWRAVWEVGGDAALDGVTALQSAGLEGFNSPAIQVSVSRGARYHKVPGVRVYETRRRRPGDVVGSGLPRVRPEVAAVRGALWAVSNRQAALVWLMAIQQRLVTGVALADAFGTVKRHRRRRFLRTVLADVIDGVQSMGELDFAGMCRARGLPEPTRQVVRRGPRGRVYLDVYWDQWGVVVEIEGAQHLDPATSINDALRQNELFIHGDGVLRLPVIGLRLEPDAFMNQVANMIARSRRRAA</sequence>
<protein>
    <recommendedName>
        <fullName evidence="3">DUF559 domain-containing protein</fullName>
    </recommendedName>
</protein>
<proteinExistence type="predicted"/>